<dbReference type="Pfam" id="PF13601">
    <property type="entry name" value="HTH_34"/>
    <property type="match status" value="1"/>
</dbReference>
<dbReference type="CDD" id="cd00090">
    <property type="entry name" value="HTH_ARSR"/>
    <property type="match status" value="1"/>
</dbReference>
<accession>A0ABQ1MLX6</accession>
<dbReference type="PANTHER" id="PTHR37318">
    <property type="entry name" value="BSL7504 PROTEIN"/>
    <property type="match status" value="1"/>
</dbReference>
<evidence type="ECO:0000313" key="3">
    <source>
        <dbReference type="Proteomes" id="UP000635885"/>
    </source>
</evidence>
<name>A0ABQ1MLX6_9BACT</name>
<dbReference type="PANTHER" id="PTHR37318:SF1">
    <property type="entry name" value="BSL7504 PROTEIN"/>
    <property type="match status" value="1"/>
</dbReference>
<feature type="domain" description="Winged helix DNA-binding" evidence="1">
    <location>
        <begin position="25"/>
        <end position="104"/>
    </location>
</feature>
<evidence type="ECO:0000259" key="1">
    <source>
        <dbReference type="Pfam" id="PF13601"/>
    </source>
</evidence>
<proteinExistence type="predicted"/>
<reference evidence="3" key="1">
    <citation type="journal article" date="2019" name="Int. J. Syst. Evol. Microbiol.">
        <title>The Global Catalogue of Microorganisms (GCM) 10K type strain sequencing project: providing services to taxonomists for standard genome sequencing and annotation.</title>
        <authorList>
            <consortium name="The Broad Institute Genomics Platform"/>
            <consortium name="The Broad Institute Genome Sequencing Center for Infectious Disease"/>
            <person name="Wu L."/>
            <person name="Ma J."/>
        </authorList>
    </citation>
    <scope>NUCLEOTIDE SEQUENCE [LARGE SCALE GENOMIC DNA]</scope>
    <source>
        <strain evidence="3">CGMCC 1.12479</strain>
    </source>
</reference>
<dbReference type="EMBL" id="BMFD01000006">
    <property type="protein sequence ID" value="GGC42820.1"/>
    <property type="molecule type" value="Genomic_DNA"/>
</dbReference>
<evidence type="ECO:0000313" key="2">
    <source>
        <dbReference type="EMBL" id="GGC42820.1"/>
    </source>
</evidence>
<keyword evidence="3" id="KW-1185">Reference proteome</keyword>
<dbReference type="InterPro" id="IPR036388">
    <property type="entry name" value="WH-like_DNA-bd_sf"/>
</dbReference>
<gene>
    <name evidence="2" type="ORF">GCM10010993_21720</name>
</gene>
<sequence>MEQSCITNTSDKVKGNYDKAFENIVRLRVMSVLMANEQYDFNGFKELMGVTDGNLSSHLRTLEKQGYVEVEKSFVGRKPQSNYSATTAGKVAFQNHLNYLENLINQNKE</sequence>
<dbReference type="SUPFAM" id="SSF46785">
    <property type="entry name" value="Winged helix' DNA-binding domain"/>
    <property type="match status" value="1"/>
</dbReference>
<organism evidence="2 3">
    <name type="scientific">Belliella aquatica</name>
    <dbReference type="NCBI Taxonomy" id="1323734"/>
    <lineage>
        <taxon>Bacteria</taxon>
        <taxon>Pseudomonadati</taxon>
        <taxon>Bacteroidota</taxon>
        <taxon>Cytophagia</taxon>
        <taxon>Cytophagales</taxon>
        <taxon>Cyclobacteriaceae</taxon>
        <taxon>Belliella</taxon>
    </lineage>
</organism>
<comment type="caution">
    <text evidence="2">The sequence shown here is derived from an EMBL/GenBank/DDBJ whole genome shotgun (WGS) entry which is preliminary data.</text>
</comment>
<dbReference type="Gene3D" id="1.10.10.10">
    <property type="entry name" value="Winged helix-like DNA-binding domain superfamily/Winged helix DNA-binding domain"/>
    <property type="match status" value="1"/>
</dbReference>
<dbReference type="InterPro" id="IPR036390">
    <property type="entry name" value="WH_DNA-bd_sf"/>
</dbReference>
<dbReference type="InterPro" id="IPR027395">
    <property type="entry name" value="WH_DNA-bd_dom"/>
</dbReference>
<dbReference type="Proteomes" id="UP000635885">
    <property type="component" value="Unassembled WGS sequence"/>
</dbReference>
<dbReference type="InterPro" id="IPR011991">
    <property type="entry name" value="ArsR-like_HTH"/>
</dbReference>
<protein>
    <submittedName>
        <fullName evidence="2">Transcriptional regulator</fullName>
    </submittedName>
</protein>